<dbReference type="Proteomes" id="UP000789941">
    <property type="component" value="Unassembled WGS sequence"/>
</dbReference>
<dbReference type="EMBL" id="CABMJJ010000009">
    <property type="protein sequence ID" value="VVC03760.1"/>
    <property type="molecule type" value="Genomic_DNA"/>
</dbReference>
<protein>
    <submittedName>
        <fullName evidence="2">Uncharacterized protein</fullName>
    </submittedName>
</protein>
<sequence length="147" mass="17241">MTSEKPEGKKENNNVKCSFCGNDTFCDQCQTDSAKGTNMEHVCYDCYQGMNGVLPDNVKDKTHVCIPPEKIAESFQQFINDVTARAFMELWNAEKKKLKEMSRQDLAQTSFFEGARFMFDFMQRMSKQEEHRHEEGHEHKHEEHKHE</sequence>
<proteinExistence type="predicted"/>
<gene>
    <name evidence="2" type="ORF">LFW2832_00512</name>
</gene>
<feature type="region of interest" description="Disordered" evidence="1">
    <location>
        <begin position="126"/>
        <end position="147"/>
    </location>
</feature>
<accession>A0A5E4LNU9</accession>
<comment type="caution">
    <text evidence="2">The sequence shown here is derived from an EMBL/GenBank/DDBJ whole genome shotgun (WGS) entry which is preliminary data.</text>
</comment>
<evidence type="ECO:0000313" key="2">
    <source>
        <dbReference type="EMBL" id="VVC03760.1"/>
    </source>
</evidence>
<organism evidence="2 3">
    <name type="scientific">Candidatus Bilamarchaeum dharawalense</name>
    <dbReference type="NCBI Taxonomy" id="2885759"/>
    <lineage>
        <taxon>Archaea</taxon>
        <taxon>Candidatus Micrarchaeota</taxon>
        <taxon>Candidatus Micrarchaeia</taxon>
        <taxon>Candidatus Anstonellales</taxon>
        <taxon>Candidatus Bilamarchaeaceae</taxon>
        <taxon>Candidatus Bilamarchaeum</taxon>
    </lineage>
</organism>
<dbReference type="AlphaFoldDB" id="A0A5E4LNU9"/>
<reference evidence="2 3" key="1">
    <citation type="submission" date="2019-08" db="EMBL/GenBank/DDBJ databases">
        <authorList>
            <person name="Vazquez-Campos X."/>
        </authorList>
    </citation>
    <scope>NUCLEOTIDE SEQUENCE [LARGE SCALE GENOMIC DNA]</scope>
    <source>
        <strain evidence="2">LFW-283_2</strain>
    </source>
</reference>
<evidence type="ECO:0000256" key="1">
    <source>
        <dbReference type="SAM" id="MobiDB-lite"/>
    </source>
</evidence>
<evidence type="ECO:0000313" key="3">
    <source>
        <dbReference type="Proteomes" id="UP000789941"/>
    </source>
</evidence>
<name>A0A5E4LNU9_9ARCH</name>